<evidence type="ECO:0000313" key="2">
    <source>
        <dbReference type="Proteomes" id="UP000003340"/>
    </source>
</evidence>
<dbReference type="HOGENOM" id="CLU_3249596_0_0_9"/>
<protein>
    <submittedName>
        <fullName evidence="1">Uncharacterized protein</fullName>
    </submittedName>
</protein>
<keyword evidence="2" id="KW-1185">Reference proteome</keyword>
<proteinExistence type="predicted"/>
<comment type="caution">
    <text evidence="1">The sequence shown here is derived from an EMBL/GenBank/DDBJ whole genome shotgun (WGS) entry which is preliminary data.</text>
</comment>
<name>C0EDZ8_9FIRM</name>
<reference evidence="1 2" key="2">
    <citation type="submission" date="2009-02" db="EMBL/GenBank/DDBJ databases">
        <title>Draft genome sequence of Clostridium methylpentosum (DSM 5476).</title>
        <authorList>
            <person name="Sudarsanam P."/>
            <person name="Ley R."/>
            <person name="Guruge J."/>
            <person name="Turnbaugh P.J."/>
            <person name="Mahowald M."/>
            <person name="Liep D."/>
            <person name="Gordon J."/>
        </authorList>
    </citation>
    <scope>NUCLEOTIDE SEQUENCE [LARGE SCALE GENOMIC DNA]</scope>
    <source>
        <strain evidence="1 2">DSM 5476</strain>
    </source>
</reference>
<dbReference type="AlphaFoldDB" id="C0EDZ8"/>
<dbReference type="Proteomes" id="UP000003340">
    <property type="component" value="Unassembled WGS sequence"/>
</dbReference>
<organism evidence="1 2">
    <name type="scientific">[Clostridium] methylpentosum DSM 5476</name>
    <dbReference type="NCBI Taxonomy" id="537013"/>
    <lineage>
        <taxon>Bacteria</taxon>
        <taxon>Bacillati</taxon>
        <taxon>Bacillota</taxon>
        <taxon>Clostridia</taxon>
        <taxon>Eubacteriales</taxon>
        <taxon>Oscillospiraceae</taxon>
        <taxon>Oscillospiraceae incertae sedis</taxon>
    </lineage>
</organism>
<gene>
    <name evidence="1" type="ORF">CLOSTMETH_02077</name>
</gene>
<accession>C0EDZ8</accession>
<sequence>MADTVCRSLFTSSKTDPLSGFEPYIIITSFFCKKVEIFNQFI</sequence>
<evidence type="ECO:0000313" key="1">
    <source>
        <dbReference type="EMBL" id="EEG30346.1"/>
    </source>
</evidence>
<reference evidence="1 2" key="1">
    <citation type="submission" date="2009-01" db="EMBL/GenBank/DDBJ databases">
        <authorList>
            <person name="Fulton L."/>
            <person name="Clifton S."/>
            <person name="Fulton B."/>
            <person name="Xu J."/>
            <person name="Minx P."/>
            <person name="Pepin K.H."/>
            <person name="Johnson M."/>
            <person name="Bhonagiri V."/>
            <person name="Nash W.E."/>
            <person name="Mardis E.R."/>
            <person name="Wilson R.K."/>
        </authorList>
    </citation>
    <scope>NUCLEOTIDE SEQUENCE [LARGE SCALE GENOMIC DNA]</scope>
    <source>
        <strain evidence="1 2">DSM 5476</strain>
    </source>
</reference>
<dbReference type="EMBL" id="ACEC01000066">
    <property type="protein sequence ID" value="EEG30346.1"/>
    <property type="molecule type" value="Genomic_DNA"/>
</dbReference>